<evidence type="ECO:0000256" key="2">
    <source>
        <dbReference type="ARBA" id="ARBA00022630"/>
    </source>
</evidence>
<keyword evidence="2" id="KW-0285">Flavoprotein</keyword>
<dbReference type="OrthoDB" id="9772736at2"/>
<dbReference type="GO" id="GO:0010181">
    <property type="term" value="F:FMN binding"/>
    <property type="evidence" value="ECO:0007669"/>
    <property type="project" value="InterPro"/>
</dbReference>
<dbReference type="Proteomes" id="UP000192738">
    <property type="component" value="Unassembled WGS sequence"/>
</dbReference>
<evidence type="ECO:0000313" key="7">
    <source>
        <dbReference type="EMBL" id="SMC32471.1"/>
    </source>
</evidence>
<accession>A0A1W1Y9F5</accession>
<evidence type="ECO:0000256" key="5">
    <source>
        <dbReference type="ARBA" id="ARBA00023002"/>
    </source>
</evidence>
<dbReference type="InterPro" id="IPR044152">
    <property type="entry name" value="YqjM-like"/>
</dbReference>
<evidence type="ECO:0000313" key="8">
    <source>
        <dbReference type="Proteomes" id="UP000192738"/>
    </source>
</evidence>
<dbReference type="STRING" id="112901.SAMN04488500_101109"/>
<dbReference type="EMBL" id="FWXI01000001">
    <property type="protein sequence ID" value="SMC32471.1"/>
    <property type="molecule type" value="Genomic_DNA"/>
</dbReference>
<dbReference type="Pfam" id="PF00724">
    <property type="entry name" value="Oxidored_FMN"/>
    <property type="match status" value="1"/>
</dbReference>
<gene>
    <name evidence="7" type="ORF">SAMN04488500_101109</name>
</gene>
<evidence type="ECO:0000256" key="4">
    <source>
        <dbReference type="ARBA" id="ARBA00022857"/>
    </source>
</evidence>
<dbReference type="RefSeq" id="WP_084573642.1">
    <property type="nucleotide sequence ID" value="NZ_CP155572.1"/>
</dbReference>
<feature type="domain" description="NADH:flavin oxidoreductase/NADH oxidase N-terminal" evidence="6">
    <location>
        <begin position="4"/>
        <end position="325"/>
    </location>
</feature>
<sequence length="338" mass="35378">MPYLLEPLQIGSLNLTNRLVMPPMATSKAAPDGKISPAILEYYNEKTAGGYLSLVIIEHSFIQQAGKASENQLSVADDSVVEGLKELAAVIHRNGATAVMQINHAGSAADKAVTGVTPVGPSAVKNPRKGGVPHELTREEIGAIVADFGAAAGRVKEAGFDGVEIHSAHGYFLNQFFSPLTNRRSDEYGGDVLGRIRIHLQVIEAVRAAVGQDFPILLRLGASDYVDGGTTAADSQIAARAFAEASVNVIDISGGFSGYIVPGNNEQGYFAPLSTAVKEVVSIPVILTGGITEAQAAEQLLAAGKADLIGVGRAVFQDSLWAQKAVNLISRGYSDGNK</sequence>
<dbReference type="PANTHER" id="PTHR43303">
    <property type="entry name" value="NADPH DEHYDROGENASE C23G7.10C-RELATED"/>
    <property type="match status" value="1"/>
</dbReference>
<keyword evidence="4" id="KW-0521">NADP</keyword>
<dbReference type="SUPFAM" id="SSF51395">
    <property type="entry name" value="FMN-linked oxidoreductases"/>
    <property type="match status" value="1"/>
</dbReference>
<organism evidence="7 8">
    <name type="scientific">Sporomusa malonica</name>
    <dbReference type="NCBI Taxonomy" id="112901"/>
    <lineage>
        <taxon>Bacteria</taxon>
        <taxon>Bacillati</taxon>
        <taxon>Bacillota</taxon>
        <taxon>Negativicutes</taxon>
        <taxon>Selenomonadales</taxon>
        <taxon>Sporomusaceae</taxon>
        <taxon>Sporomusa</taxon>
    </lineage>
</organism>
<comment type="cofactor">
    <cofactor evidence="1">
        <name>FMN</name>
        <dbReference type="ChEBI" id="CHEBI:58210"/>
    </cofactor>
</comment>
<dbReference type="PANTHER" id="PTHR43303:SF4">
    <property type="entry name" value="NADPH DEHYDROGENASE C23G7.10C-RELATED"/>
    <property type="match status" value="1"/>
</dbReference>
<keyword evidence="5" id="KW-0560">Oxidoreductase</keyword>
<dbReference type="Gene3D" id="3.20.20.70">
    <property type="entry name" value="Aldolase class I"/>
    <property type="match status" value="1"/>
</dbReference>
<keyword evidence="8" id="KW-1185">Reference proteome</keyword>
<keyword evidence="3" id="KW-0288">FMN</keyword>
<protein>
    <submittedName>
        <fullName evidence="7">2,4-dienoyl-CoA reductase</fullName>
    </submittedName>
</protein>
<evidence type="ECO:0000256" key="3">
    <source>
        <dbReference type="ARBA" id="ARBA00022643"/>
    </source>
</evidence>
<evidence type="ECO:0000256" key="1">
    <source>
        <dbReference type="ARBA" id="ARBA00001917"/>
    </source>
</evidence>
<dbReference type="AlphaFoldDB" id="A0A1W1Y9F5"/>
<dbReference type="GO" id="GO:0003959">
    <property type="term" value="F:NADPH dehydrogenase activity"/>
    <property type="evidence" value="ECO:0007669"/>
    <property type="project" value="InterPro"/>
</dbReference>
<evidence type="ECO:0000259" key="6">
    <source>
        <dbReference type="Pfam" id="PF00724"/>
    </source>
</evidence>
<reference evidence="7 8" key="1">
    <citation type="submission" date="2017-04" db="EMBL/GenBank/DDBJ databases">
        <authorList>
            <person name="Afonso C.L."/>
            <person name="Miller P.J."/>
            <person name="Scott M.A."/>
            <person name="Spackman E."/>
            <person name="Goraichik I."/>
            <person name="Dimitrov K.M."/>
            <person name="Suarez D.L."/>
            <person name="Swayne D.E."/>
        </authorList>
    </citation>
    <scope>NUCLEOTIDE SEQUENCE [LARGE SCALE GENOMIC DNA]</scope>
    <source>
        <strain evidence="7 8">DSM 5090</strain>
    </source>
</reference>
<name>A0A1W1Y9F5_9FIRM</name>
<dbReference type="GO" id="GO:0050661">
    <property type="term" value="F:NADP binding"/>
    <property type="evidence" value="ECO:0007669"/>
    <property type="project" value="InterPro"/>
</dbReference>
<proteinExistence type="predicted"/>
<dbReference type="InterPro" id="IPR001155">
    <property type="entry name" value="OxRdtase_FMN_N"/>
</dbReference>
<dbReference type="InterPro" id="IPR013785">
    <property type="entry name" value="Aldolase_TIM"/>
</dbReference>
<dbReference type="CDD" id="cd02803">
    <property type="entry name" value="OYE_like_FMN_family"/>
    <property type="match status" value="1"/>
</dbReference>